<gene>
    <name evidence="16" type="ORF">FOY91_04970</name>
</gene>
<dbReference type="Proteomes" id="UP000318681">
    <property type="component" value="Unassembled WGS sequence"/>
</dbReference>
<evidence type="ECO:0000259" key="15">
    <source>
        <dbReference type="Pfam" id="PF07715"/>
    </source>
</evidence>
<proteinExistence type="inferred from homology"/>
<keyword evidence="4" id="KW-0410">Iron transport</keyword>
<dbReference type="PANTHER" id="PTHR32552">
    <property type="entry name" value="FERRICHROME IRON RECEPTOR-RELATED"/>
    <property type="match status" value="1"/>
</dbReference>
<dbReference type="Pfam" id="PF07715">
    <property type="entry name" value="Plug"/>
    <property type="match status" value="1"/>
</dbReference>
<name>A0A558RA71_9SPHN</name>
<keyword evidence="6" id="KW-0408">Iron</keyword>
<keyword evidence="2 11" id="KW-0813">Transport</keyword>
<evidence type="ECO:0000256" key="12">
    <source>
        <dbReference type="RuleBase" id="RU003357"/>
    </source>
</evidence>
<evidence type="ECO:0000256" key="13">
    <source>
        <dbReference type="SAM" id="SignalP"/>
    </source>
</evidence>
<evidence type="ECO:0000313" key="17">
    <source>
        <dbReference type="Proteomes" id="UP000318681"/>
    </source>
</evidence>
<reference evidence="16 17" key="1">
    <citation type="submission" date="2019-07" db="EMBL/GenBank/DDBJ databases">
        <title>Sphingomonas solaris sp. nov., isolated from a solar panel from Boston, Massachusetts.</title>
        <authorList>
            <person name="Tanner K."/>
            <person name="Pascual J."/>
            <person name="Mancuso C."/>
            <person name="Pereto J."/>
            <person name="Khalil A."/>
            <person name="Vilanova C."/>
        </authorList>
    </citation>
    <scope>NUCLEOTIDE SEQUENCE [LARGE SCALE GENOMIC DNA]</scope>
    <source>
        <strain evidence="16 17">R4DWN</strain>
    </source>
</reference>
<dbReference type="InterPro" id="IPR039426">
    <property type="entry name" value="TonB-dep_rcpt-like"/>
</dbReference>
<feature type="domain" description="TonB-dependent receptor-like beta-barrel" evidence="14">
    <location>
        <begin position="282"/>
        <end position="741"/>
    </location>
</feature>
<evidence type="ECO:0000256" key="9">
    <source>
        <dbReference type="ARBA" id="ARBA00023136"/>
    </source>
</evidence>
<dbReference type="InterPro" id="IPR036942">
    <property type="entry name" value="Beta-barrel_TonB_sf"/>
</dbReference>
<evidence type="ECO:0000256" key="1">
    <source>
        <dbReference type="ARBA" id="ARBA00004571"/>
    </source>
</evidence>
<evidence type="ECO:0000256" key="8">
    <source>
        <dbReference type="ARBA" id="ARBA00023077"/>
    </source>
</evidence>
<keyword evidence="8 12" id="KW-0798">TonB box</keyword>
<keyword evidence="16" id="KW-0675">Receptor</keyword>
<keyword evidence="17" id="KW-1185">Reference proteome</keyword>
<dbReference type="PROSITE" id="PS52016">
    <property type="entry name" value="TONB_DEPENDENT_REC_3"/>
    <property type="match status" value="1"/>
</dbReference>
<evidence type="ECO:0000256" key="4">
    <source>
        <dbReference type="ARBA" id="ARBA00022496"/>
    </source>
</evidence>
<comment type="caution">
    <text evidence="16">The sequence shown here is derived from an EMBL/GenBank/DDBJ whole genome shotgun (WGS) entry which is preliminary data.</text>
</comment>
<organism evidence="16 17">
    <name type="scientific">Alterirhizorhabdus solaris</name>
    <dbReference type="NCBI Taxonomy" id="2529389"/>
    <lineage>
        <taxon>Bacteria</taxon>
        <taxon>Pseudomonadati</taxon>
        <taxon>Pseudomonadota</taxon>
        <taxon>Alphaproteobacteria</taxon>
        <taxon>Sphingomonadales</taxon>
        <taxon>Rhizorhabdaceae</taxon>
        <taxon>Alterirhizorhabdus</taxon>
    </lineage>
</organism>
<dbReference type="GO" id="GO:0006826">
    <property type="term" value="P:iron ion transport"/>
    <property type="evidence" value="ECO:0007669"/>
    <property type="project" value="UniProtKB-KW"/>
</dbReference>
<evidence type="ECO:0000256" key="2">
    <source>
        <dbReference type="ARBA" id="ARBA00022448"/>
    </source>
</evidence>
<dbReference type="OrthoDB" id="7208812at2"/>
<feature type="signal peptide" evidence="13">
    <location>
        <begin position="1"/>
        <end position="25"/>
    </location>
</feature>
<evidence type="ECO:0000256" key="7">
    <source>
        <dbReference type="ARBA" id="ARBA00023065"/>
    </source>
</evidence>
<evidence type="ECO:0000256" key="5">
    <source>
        <dbReference type="ARBA" id="ARBA00022692"/>
    </source>
</evidence>
<evidence type="ECO:0000256" key="6">
    <source>
        <dbReference type="ARBA" id="ARBA00023004"/>
    </source>
</evidence>
<dbReference type="Gene3D" id="2.40.170.20">
    <property type="entry name" value="TonB-dependent receptor, beta-barrel domain"/>
    <property type="match status" value="1"/>
</dbReference>
<evidence type="ECO:0000259" key="14">
    <source>
        <dbReference type="Pfam" id="PF00593"/>
    </source>
</evidence>
<dbReference type="EMBL" id="VNIM01000012">
    <property type="protein sequence ID" value="TVV76258.1"/>
    <property type="molecule type" value="Genomic_DNA"/>
</dbReference>
<comment type="similarity">
    <text evidence="11 12">Belongs to the TonB-dependent receptor family.</text>
</comment>
<keyword evidence="7" id="KW-0406">Ion transport</keyword>
<dbReference type="PANTHER" id="PTHR32552:SF81">
    <property type="entry name" value="TONB-DEPENDENT OUTER MEMBRANE RECEPTOR"/>
    <property type="match status" value="1"/>
</dbReference>
<dbReference type="InterPro" id="IPR012910">
    <property type="entry name" value="Plug_dom"/>
</dbReference>
<keyword evidence="13" id="KW-0732">Signal</keyword>
<comment type="subcellular location">
    <subcellularLocation>
        <location evidence="1 11">Cell outer membrane</location>
        <topology evidence="1 11">Multi-pass membrane protein</topology>
    </subcellularLocation>
</comment>
<keyword evidence="3 11" id="KW-1134">Transmembrane beta strand</keyword>
<dbReference type="AlphaFoldDB" id="A0A558RA71"/>
<evidence type="ECO:0000256" key="11">
    <source>
        <dbReference type="PROSITE-ProRule" id="PRU01360"/>
    </source>
</evidence>
<sequence>MRESRHRLLQLALLGAAFAPAPVLAQSAANVAGPDGTAGSTQGVDAAQAAAEPAATVVAPAPATGVATVDSSEIVVTAQRRSERLRDVPISITAIPQATLVAAGINSTVDIQRVTPGVQLPFYGGFLQPAIRGISSAGAGLGDSSNVAVYVDGIYQPSQSGQLIDLPDVQQIEILKGPQGTLYGQNAAGGAIIVNTVTPSFNLTGRGSVSYGNYDDKSVRGYITGPLVDDKVAISVAGAFRDRDGYNRDLLRGGHDGGLNSKLLRARLLVKPTETLSFTVGGYYSRRRDNGIYAGQPLGPGQPLGYALADASGVSIPRTTKPHQFALSDEPLTRITTYGANLLGKLDLDIGTISTVTAFSKVDVKDIADADYTAVNLGTVSDLTIKNKNFVQEVNFTSRKLGRATVSFGVFYLALKERYDPNTFDGYSTTAITAFPTVATPAYSLAQYGFNRKRSYAGYVELGYDLTDTLNLTVGGRYSYETQQTANNHPALFGPNRTLLADPRGKVAFKRFTPRATLRYEIDQDQNVYASYSQGFKSGYVNAGDSPIPPLTKPVQPEKVFAYEVGYKGRPTRAVAINVAAFYYDYKDLQVYTYAPPVEFYQNAASARIRGIDGDITFTITPDLTLSAGAAYLDAKYRKFESAVAYRPNAFGFGYDVTAADASGNRLPRAPKFSGNAAINYGVDTNAGRIAAFVNGTYNSGISYDAAGTVRQRRYALLDAELSFAPESIKGLRLVAWGKNLTNRDYLSSVLESQFVLGGSYNDPRTYGVRAEFAF</sequence>
<evidence type="ECO:0000313" key="16">
    <source>
        <dbReference type="EMBL" id="TVV76258.1"/>
    </source>
</evidence>
<protein>
    <submittedName>
        <fullName evidence="16">TonB-dependent receptor</fullName>
    </submittedName>
</protein>
<keyword evidence="5 11" id="KW-0812">Transmembrane</keyword>
<accession>A0A558RA71</accession>
<dbReference type="GO" id="GO:0009279">
    <property type="term" value="C:cell outer membrane"/>
    <property type="evidence" value="ECO:0007669"/>
    <property type="project" value="UniProtKB-SubCell"/>
</dbReference>
<keyword evidence="9 11" id="KW-0472">Membrane</keyword>
<evidence type="ECO:0000256" key="3">
    <source>
        <dbReference type="ARBA" id="ARBA00022452"/>
    </source>
</evidence>
<feature type="chain" id="PRO_5021985968" evidence="13">
    <location>
        <begin position="26"/>
        <end position="775"/>
    </location>
</feature>
<evidence type="ECO:0000256" key="10">
    <source>
        <dbReference type="ARBA" id="ARBA00023237"/>
    </source>
</evidence>
<dbReference type="InterPro" id="IPR000531">
    <property type="entry name" value="Beta-barrel_TonB"/>
</dbReference>
<feature type="domain" description="TonB-dependent receptor plug" evidence="15">
    <location>
        <begin position="85"/>
        <end position="191"/>
    </location>
</feature>
<dbReference type="Pfam" id="PF00593">
    <property type="entry name" value="TonB_dep_Rec_b-barrel"/>
    <property type="match status" value="1"/>
</dbReference>
<dbReference type="RefSeq" id="WP_145148755.1">
    <property type="nucleotide sequence ID" value="NZ_VNIM01000012.1"/>
</dbReference>
<keyword evidence="10 11" id="KW-0998">Cell outer membrane</keyword>
<dbReference type="SUPFAM" id="SSF56935">
    <property type="entry name" value="Porins"/>
    <property type="match status" value="1"/>
</dbReference>
<dbReference type="CDD" id="cd01347">
    <property type="entry name" value="ligand_gated_channel"/>
    <property type="match status" value="1"/>
</dbReference>